<dbReference type="GO" id="GO:0071821">
    <property type="term" value="C:FANCM-MHF complex"/>
    <property type="evidence" value="ECO:0007669"/>
    <property type="project" value="TreeGrafter"/>
</dbReference>
<dbReference type="STRING" id="149040.A0A194XN57"/>
<evidence type="ECO:0008006" key="10">
    <source>
        <dbReference type="Google" id="ProtNLM"/>
    </source>
</evidence>
<dbReference type="GO" id="GO:0031297">
    <property type="term" value="P:replication fork processing"/>
    <property type="evidence" value="ECO:0007669"/>
    <property type="project" value="TreeGrafter"/>
</dbReference>
<evidence type="ECO:0000313" key="9">
    <source>
        <dbReference type="Proteomes" id="UP000070700"/>
    </source>
</evidence>
<feature type="compositionally biased region" description="Pro residues" evidence="7">
    <location>
        <begin position="1"/>
        <end position="11"/>
    </location>
</feature>
<feature type="compositionally biased region" description="Acidic residues" evidence="7">
    <location>
        <begin position="88"/>
        <end position="112"/>
    </location>
</feature>
<gene>
    <name evidence="8" type="ORF">LY89DRAFT_714694</name>
</gene>
<evidence type="ECO:0000256" key="3">
    <source>
        <dbReference type="ARBA" id="ARBA00022763"/>
    </source>
</evidence>
<evidence type="ECO:0000256" key="5">
    <source>
        <dbReference type="ARBA" id="ARBA00023204"/>
    </source>
</evidence>
<comment type="subcellular location">
    <subcellularLocation>
        <location evidence="1">Nucleus</location>
    </subcellularLocation>
</comment>
<dbReference type="PANTHER" id="PTHR28680:SF1">
    <property type="entry name" value="CENTROMERE PROTEIN X"/>
    <property type="match status" value="1"/>
</dbReference>
<dbReference type="Gene3D" id="6.10.130.30">
    <property type="match status" value="1"/>
</dbReference>
<evidence type="ECO:0000313" key="8">
    <source>
        <dbReference type="EMBL" id="KUJ21603.1"/>
    </source>
</evidence>
<dbReference type="GO" id="GO:0000712">
    <property type="term" value="P:resolution of meiotic recombination intermediates"/>
    <property type="evidence" value="ECO:0007669"/>
    <property type="project" value="TreeGrafter"/>
</dbReference>
<evidence type="ECO:0000256" key="2">
    <source>
        <dbReference type="ARBA" id="ARBA00009359"/>
    </source>
</evidence>
<evidence type="ECO:0000256" key="7">
    <source>
        <dbReference type="SAM" id="MobiDB-lite"/>
    </source>
</evidence>
<dbReference type="GO" id="GO:0003677">
    <property type="term" value="F:DNA binding"/>
    <property type="evidence" value="ECO:0007669"/>
    <property type="project" value="UniProtKB-KW"/>
</dbReference>
<dbReference type="OrthoDB" id="2500381at2759"/>
<proteinExistence type="inferred from homology"/>
<dbReference type="Proteomes" id="UP000070700">
    <property type="component" value="Unassembled WGS sequence"/>
</dbReference>
<reference evidence="8 9" key="1">
    <citation type="submission" date="2015-10" db="EMBL/GenBank/DDBJ databases">
        <title>Full genome of DAOMC 229536 Phialocephala scopiformis, a fungal endophyte of spruce producing the potent anti-insectan compound rugulosin.</title>
        <authorList>
            <consortium name="DOE Joint Genome Institute"/>
            <person name="Walker A.K."/>
            <person name="Frasz S.L."/>
            <person name="Seifert K.A."/>
            <person name="Miller J.D."/>
            <person name="Mondo S.J."/>
            <person name="Labutti K."/>
            <person name="Lipzen A."/>
            <person name="Dockter R."/>
            <person name="Kennedy M."/>
            <person name="Grigoriev I.V."/>
            <person name="Spatafora J.W."/>
        </authorList>
    </citation>
    <scope>NUCLEOTIDE SEQUENCE [LARGE SCALE GENOMIC DNA]</scope>
    <source>
        <strain evidence="8 9">CBS 120377</strain>
    </source>
</reference>
<dbReference type="InterPro" id="IPR018552">
    <property type="entry name" value="CENP-X"/>
</dbReference>
<keyword evidence="4" id="KW-0238">DNA-binding</keyword>
<dbReference type="GeneID" id="28827871"/>
<dbReference type="GO" id="GO:0051382">
    <property type="term" value="P:kinetochore assembly"/>
    <property type="evidence" value="ECO:0007669"/>
    <property type="project" value="InterPro"/>
</dbReference>
<keyword evidence="5" id="KW-0234">DNA repair</keyword>
<comment type="similarity">
    <text evidence="2">Belongs to the CENP-X/MHF2 family.</text>
</comment>
<evidence type="ECO:0000256" key="1">
    <source>
        <dbReference type="ARBA" id="ARBA00004123"/>
    </source>
</evidence>
<dbReference type="EMBL" id="KQ947407">
    <property type="protein sequence ID" value="KUJ21603.1"/>
    <property type="molecule type" value="Genomic_DNA"/>
</dbReference>
<dbReference type="CDD" id="cd22921">
    <property type="entry name" value="HFD_CENP-X"/>
    <property type="match status" value="1"/>
</dbReference>
<organism evidence="8 9">
    <name type="scientific">Mollisia scopiformis</name>
    <name type="common">Conifer needle endophyte fungus</name>
    <name type="synonym">Phialocephala scopiformis</name>
    <dbReference type="NCBI Taxonomy" id="149040"/>
    <lineage>
        <taxon>Eukaryota</taxon>
        <taxon>Fungi</taxon>
        <taxon>Dikarya</taxon>
        <taxon>Ascomycota</taxon>
        <taxon>Pezizomycotina</taxon>
        <taxon>Leotiomycetes</taxon>
        <taxon>Helotiales</taxon>
        <taxon>Mollisiaceae</taxon>
        <taxon>Mollisia</taxon>
    </lineage>
</organism>
<name>A0A194XN57_MOLSC</name>
<protein>
    <recommendedName>
        <fullName evidence="10">Centromere protein X</fullName>
    </recommendedName>
</protein>
<evidence type="ECO:0000256" key="4">
    <source>
        <dbReference type="ARBA" id="ARBA00023125"/>
    </source>
</evidence>
<sequence length="190" mass="21094">MPPKPFNPPRPRQSTSTTTSASKPRGRPKGTTTTTTSAQKSASKAKKDPKRTSTSARFSALPSLSPETRRELEGTQDDEEMILSSSEPEPEDDPFALPAEDEEEEEEEEEEEDRKQHIPEDLLNVILHQFFKEEGTRLHKDASVAVGRYMEVFVREGIARACWAGNKGGNGGGLEVEDLEKLAPQLILDF</sequence>
<feature type="region of interest" description="Disordered" evidence="7">
    <location>
        <begin position="1"/>
        <end position="117"/>
    </location>
</feature>
<keyword evidence="6" id="KW-0539">Nucleus</keyword>
<dbReference type="AlphaFoldDB" id="A0A194XN57"/>
<dbReference type="PANTHER" id="PTHR28680">
    <property type="entry name" value="CENTROMERE PROTEIN X"/>
    <property type="match status" value="1"/>
</dbReference>
<keyword evidence="3" id="KW-0227">DNA damage</keyword>
<keyword evidence="9" id="KW-1185">Reference proteome</keyword>
<feature type="compositionally biased region" description="Low complexity" evidence="7">
    <location>
        <begin position="12"/>
        <end position="42"/>
    </location>
</feature>
<dbReference type="InParanoid" id="A0A194XN57"/>
<dbReference type="KEGG" id="psco:LY89DRAFT_714694"/>
<dbReference type="RefSeq" id="XP_018075958.1">
    <property type="nucleotide sequence ID" value="XM_018218145.1"/>
</dbReference>
<dbReference type="GO" id="GO:0006281">
    <property type="term" value="P:DNA repair"/>
    <property type="evidence" value="ECO:0007669"/>
    <property type="project" value="UniProtKB-KW"/>
</dbReference>
<evidence type="ECO:0000256" key="6">
    <source>
        <dbReference type="ARBA" id="ARBA00023242"/>
    </source>
</evidence>
<dbReference type="Pfam" id="PF09415">
    <property type="entry name" value="CENP-X"/>
    <property type="match status" value="1"/>
</dbReference>
<accession>A0A194XN57</accession>